<comment type="similarity">
    <text evidence="3">Belongs to the peroxidase family. Ascorbate peroxidase subfamily.</text>
</comment>
<feature type="domain" description="Plant heme peroxidase family profile" evidence="17">
    <location>
        <begin position="1"/>
        <end position="260"/>
    </location>
</feature>
<dbReference type="GO" id="GO:0140825">
    <property type="term" value="F:lactoperoxidase activity"/>
    <property type="evidence" value="ECO:0007669"/>
    <property type="project" value="UniProtKB-EC"/>
</dbReference>
<evidence type="ECO:0000256" key="9">
    <source>
        <dbReference type="ARBA" id="ARBA00022837"/>
    </source>
</evidence>
<evidence type="ECO:0000256" key="1">
    <source>
        <dbReference type="ARBA" id="ARBA00000189"/>
    </source>
</evidence>
<feature type="disulfide bond" evidence="16">
    <location>
        <begin position="54"/>
        <end position="256"/>
    </location>
</feature>
<dbReference type="PROSITE" id="PS00435">
    <property type="entry name" value="PEROXIDASE_1"/>
    <property type="match status" value="1"/>
</dbReference>
<dbReference type="CDD" id="cd00693">
    <property type="entry name" value="secretory_peroxidase"/>
    <property type="match status" value="1"/>
</dbReference>
<evidence type="ECO:0000256" key="14">
    <source>
        <dbReference type="PIRSR" id="PIRSR600823-2"/>
    </source>
</evidence>
<feature type="binding site" evidence="15">
    <location>
        <position position="127"/>
    </location>
    <ligand>
        <name>Ca(2+)</name>
        <dbReference type="ChEBI" id="CHEBI:29108"/>
        <label>2</label>
    </ligand>
</feature>
<evidence type="ECO:0000256" key="10">
    <source>
        <dbReference type="ARBA" id="ARBA00023002"/>
    </source>
</evidence>
<keyword evidence="8 15" id="KW-0479">Metal-binding</keyword>
<feature type="binding site" evidence="15">
    <location>
        <position position="187"/>
    </location>
    <ligand>
        <name>Ca(2+)</name>
        <dbReference type="ChEBI" id="CHEBI:29108"/>
        <label>2</label>
    </ligand>
</feature>
<keyword evidence="7" id="KW-0349">Heme</keyword>
<keyword evidence="13" id="KW-0376">Hydrogen peroxide</keyword>
<evidence type="ECO:0000256" key="6">
    <source>
        <dbReference type="ARBA" id="ARBA00022559"/>
    </source>
</evidence>
<dbReference type="PRINTS" id="PR00458">
    <property type="entry name" value="PEROXIDASE"/>
</dbReference>
<evidence type="ECO:0000256" key="11">
    <source>
        <dbReference type="ARBA" id="ARBA00023004"/>
    </source>
</evidence>
<dbReference type="PANTHER" id="PTHR31517:SF59">
    <property type="entry name" value="PEROXIDASE"/>
    <property type="match status" value="1"/>
</dbReference>
<reference evidence="18 19" key="1">
    <citation type="submission" date="2024-08" db="EMBL/GenBank/DDBJ databases">
        <title>Insights into the chromosomal genome structure of Flemingia macrophylla.</title>
        <authorList>
            <person name="Ding Y."/>
            <person name="Zhao Y."/>
            <person name="Bi W."/>
            <person name="Wu M."/>
            <person name="Zhao G."/>
            <person name="Gong Y."/>
            <person name="Li W."/>
            <person name="Zhang P."/>
        </authorList>
    </citation>
    <scope>NUCLEOTIDE SEQUENCE [LARGE SCALE GENOMIC DNA]</scope>
    <source>
        <strain evidence="18">DYQJB</strain>
        <tissue evidence="18">Leaf</tissue>
    </source>
</reference>
<dbReference type="GO" id="GO:0046872">
    <property type="term" value="F:metal ion binding"/>
    <property type="evidence" value="ECO:0007669"/>
    <property type="project" value="UniProtKB-KW"/>
</dbReference>
<dbReference type="Proteomes" id="UP001603857">
    <property type="component" value="Unassembled WGS sequence"/>
</dbReference>
<evidence type="ECO:0000313" key="19">
    <source>
        <dbReference type="Proteomes" id="UP001603857"/>
    </source>
</evidence>
<evidence type="ECO:0000256" key="12">
    <source>
        <dbReference type="ARBA" id="ARBA00023157"/>
    </source>
</evidence>
<comment type="function">
    <text evidence="2">Removal of H(2)O(2), oxidation of toxic reductants, biosynthesis and degradation of lignin, suberization, auxin catabolism, response to environmental stresses such as wounding, pathogen attack and oxidative stress. These functions might be dependent on each isozyme/isoform in each plant tissue.</text>
</comment>
<dbReference type="InterPro" id="IPR002016">
    <property type="entry name" value="Haem_peroxidase"/>
</dbReference>
<comment type="caution">
    <text evidence="18">The sequence shown here is derived from an EMBL/GenBank/DDBJ whole genome shotgun (WGS) entry which is preliminary data.</text>
</comment>
<feature type="binding site" evidence="14">
    <location>
        <position position="96"/>
    </location>
    <ligand>
        <name>substrate</name>
    </ligand>
</feature>
<name>A0ABD1LC56_9FABA</name>
<protein>
    <recommendedName>
        <fullName evidence="4">peroxidase</fullName>
        <ecNumber evidence="4">1.11.1.7</ecNumber>
    </recommendedName>
</protein>
<dbReference type="EMBL" id="JBGMDY010000010">
    <property type="protein sequence ID" value="KAL2321097.1"/>
    <property type="molecule type" value="Genomic_DNA"/>
</dbReference>
<dbReference type="PROSITE" id="PS50873">
    <property type="entry name" value="PEROXIDASE_4"/>
    <property type="match status" value="1"/>
</dbReference>
<accession>A0ABD1LC56</accession>
<evidence type="ECO:0000256" key="2">
    <source>
        <dbReference type="ARBA" id="ARBA00002322"/>
    </source>
</evidence>
<dbReference type="InterPro" id="IPR000823">
    <property type="entry name" value="Peroxidase_pln"/>
</dbReference>
<feature type="binding site" evidence="15">
    <location>
        <position position="182"/>
    </location>
    <ligand>
        <name>Ca(2+)</name>
        <dbReference type="ChEBI" id="CHEBI:29108"/>
        <label>2</label>
    </ligand>
</feature>
<dbReference type="AlphaFoldDB" id="A0ABD1LC56"/>
<evidence type="ECO:0000256" key="13">
    <source>
        <dbReference type="ARBA" id="ARBA00023324"/>
    </source>
</evidence>
<organism evidence="18 19">
    <name type="scientific">Flemingia macrophylla</name>
    <dbReference type="NCBI Taxonomy" id="520843"/>
    <lineage>
        <taxon>Eukaryota</taxon>
        <taxon>Viridiplantae</taxon>
        <taxon>Streptophyta</taxon>
        <taxon>Embryophyta</taxon>
        <taxon>Tracheophyta</taxon>
        <taxon>Spermatophyta</taxon>
        <taxon>Magnoliopsida</taxon>
        <taxon>eudicotyledons</taxon>
        <taxon>Gunneridae</taxon>
        <taxon>Pentapetalae</taxon>
        <taxon>rosids</taxon>
        <taxon>fabids</taxon>
        <taxon>Fabales</taxon>
        <taxon>Fabaceae</taxon>
        <taxon>Papilionoideae</taxon>
        <taxon>50 kb inversion clade</taxon>
        <taxon>NPAAA clade</taxon>
        <taxon>indigoferoid/millettioid clade</taxon>
        <taxon>Phaseoleae</taxon>
        <taxon>Flemingia</taxon>
    </lineage>
</organism>
<feature type="binding site" evidence="15">
    <location>
        <position position="6"/>
    </location>
    <ligand>
        <name>Ca(2+)</name>
        <dbReference type="ChEBI" id="CHEBI:29108"/>
        <label>1</label>
    </ligand>
</feature>
<evidence type="ECO:0000256" key="15">
    <source>
        <dbReference type="PIRSR" id="PIRSR600823-3"/>
    </source>
</evidence>
<dbReference type="GO" id="GO:0042744">
    <property type="term" value="P:hydrogen peroxide catabolic process"/>
    <property type="evidence" value="ECO:0007669"/>
    <property type="project" value="UniProtKB-KW"/>
</dbReference>
<comment type="catalytic activity">
    <reaction evidence="1">
        <text>2 a phenolic donor + H2O2 = 2 a phenolic radical donor + 2 H2O</text>
        <dbReference type="Rhea" id="RHEA:56136"/>
        <dbReference type="ChEBI" id="CHEBI:15377"/>
        <dbReference type="ChEBI" id="CHEBI:16240"/>
        <dbReference type="ChEBI" id="CHEBI:139520"/>
        <dbReference type="ChEBI" id="CHEBI:139521"/>
        <dbReference type="EC" id="1.11.1.7"/>
    </reaction>
</comment>
<keyword evidence="10" id="KW-0560">Oxidoreductase</keyword>
<feature type="binding site" evidence="15">
    <location>
        <position position="20"/>
    </location>
    <ligand>
        <name>Ca(2+)</name>
        <dbReference type="ChEBI" id="CHEBI:29108"/>
        <label>1</label>
    </ligand>
</feature>
<evidence type="ECO:0000256" key="5">
    <source>
        <dbReference type="ARBA" id="ARBA00022525"/>
    </source>
</evidence>
<evidence type="ECO:0000256" key="8">
    <source>
        <dbReference type="ARBA" id="ARBA00022723"/>
    </source>
</evidence>
<evidence type="ECO:0000259" key="17">
    <source>
        <dbReference type="PROSITE" id="PS50873"/>
    </source>
</evidence>
<dbReference type="InterPro" id="IPR010255">
    <property type="entry name" value="Haem_peroxidase_sf"/>
</dbReference>
<feature type="disulfide bond" evidence="16">
    <location>
        <begin position="133"/>
        <end position="165"/>
    </location>
</feature>
<keyword evidence="12 16" id="KW-1015">Disulfide bond</keyword>
<feature type="binding site" evidence="15">
    <location>
        <position position="2"/>
    </location>
    <ligand>
        <name>Ca(2+)</name>
        <dbReference type="ChEBI" id="CHEBI:29108"/>
        <label>1</label>
    </ligand>
</feature>
<dbReference type="Gene3D" id="1.10.420.10">
    <property type="entry name" value="Peroxidase, domain 2"/>
    <property type="match status" value="1"/>
</dbReference>
<feature type="binding site" evidence="15">
    <location>
        <position position="179"/>
    </location>
    <ligand>
        <name>Ca(2+)</name>
        <dbReference type="ChEBI" id="CHEBI:29108"/>
        <label>2</label>
    </ligand>
</feature>
<keyword evidence="19" id="KW-1185">Reference proteome</keyword>
<dbReference type="PANTHER" id="PTHR31517">
    <property type="match status" value="1"/>
</dbReference>
<dbReference type="Gene3D" id="1.10.520.10">
    <property type="match status" value="1"/>
</dbReference>
<feature type="binding site" evidence="15">
    <location>
        <position position="4"/>
    </location>
    <ligand>
        <name>Ca(2+)</name>
        <dbReference type="ChEBI" id="CHEBI:29108"/>
        <label>1</label>
    </ligand>
</feature>
<evidence type="ECO:0000313" key="18">
    <source>
        <dbReference type="EMBL" id="KAL2321097.1"/>
    </source>
</evidence>
<dbReference type="FunFam" id="1.10.420.10:FF:000001">
    <property type="entry name" value="Peroxidase"/>
    <property type="match status" value="1"/>
</dbReference>
<keyword evidence="6" id="KW-0575">Peroxidase</keyword>
<dbReference type="InterPro" id="IPR019793">
    <property type="entry name" value="Peroxidases_heam-ligand_BS"/>
</dbReference>
<gene>
    <name evidence="18" type="ORF">Fmac_030066</name>
</gene>
<keyword evidence="9 15" id="KW-0106">Calcium</keyword>
<evidence type="ECO:0000256" key="16">
    <source>
        <dbReference type="PIRSR" id="PIRSR600823-5"/>
    </source>
</evidence>
<keyword evidence="11 15" id="KW-0408">Iron</keyword>
<comment type="cofactor">
    <cofactor evidence="15">
        <name>Ca(2+)</name>
        <dbReference type="ChEBI" id="CHEBI:29108"/>
    </cofactor>
    <text evidence="15">Binds 2 calcium ions per subunit.</text>
</comment>
<dbReference type="PRINTS" id="PR00461">
    <property type="entry name" value="PLPEROXIDASE"/>
</dbReference>
<keyword evidence="5" id="KW-0964">Secreted</keyword>
<feature type="binding site" description="axial binding residue" evidence="15">
    <location>
        <position position="126"/>
    </location>
    <ligand>
        <name>heme b</name>
        <dbReference type="ChEBI" id="CHEBI:60344"/>
    </ligand>
    <ligandPart>
        <name>Fe</name>
        <dbReference type="ChEBI" id="CHEBI:18248"/>
    </ligandPart>
</feature>
<proteinExistence type="inferred from homology"/>
<evidence type="ECO:0000256" key="4">
    <source>
        <dbReference type="ARBA" id="ARBA00012313"/>
    </source>
</evidence>
<evidence type="ECO:0000256" key="3">
    <source>
        <dbReference type="ARBA" id="ARBA00006873"/>
    </source>
</evidence>
<sequence>MGCDASVLIASKPGSKELAEKDAEDNRDLRVEGFETVRKAKELVERKCPGAVSCADILVIAARDYVHLAGGPYYEVKKGRWDGKISAASRVGPNIPRANSTVDQLIKLFNSKGLTTQDLVALSGAHTIGFAHCKHFVGRLYRYGGKAQPDPNMDPKLLHELRMYCPSFGGNSDIVAPFDATTPFVFDQAYYDNLEKNMGLLASDQALALDPRTKPIVQDLSKDKQKFFQAFVAAMDKMSLVKVVRGKRNGEKRRDCSVHM</sequence>
<dbReference type="SUPFAM" id="SSF48113">
    <property type="entry name" value="Heme-dependent peroxidases"/>
    <property type="match status" value="1"/>
</dbReference>
<dbReference type="InterPro" id="IPR033905">
    <property type="entry name" value="Secretory_peroxidase"/>
</dbReference>
<dbReference type="Pfam" id="PF00141">
    <property type="entry name" value="peroxidase"/>
    <property type="match status" value="1"/>
</dbReference>
<evidence type="ECO:0000256" key="7">
    <source>
        <dbReference type="ARBA" id="ARBA00022617"/>
    </source>
</evidence>
<dbReference type="EC" id="1.11.1.7" evidence="4"/>
<comment type="cofactor">
    <cofactor evidence="15">
        <name>heme b</name>
        <dbReference type="ChEBI" id="CHEBI:60344"/>
    </cofactor>
    <text evidence="15">Binds 1 heme b (iron(II)-protoporphyrin IX) group per subunit.</text>
</comment>